<feature type="compositionally biased region" description="Polar residues" evidence="16">
    <location>
        <begin position="827"/>
        <end position="839"/>
    </location>
</feature>
<comment type="similarity">
    <text evidence="4">Belongs to the DEF1 family.</text>
</comment>
<keyword evidence="9" id="KW-0227">DNA damage</keyword>
<dbReference type="Gene3D" id="1.10.8.10">
    <property type="entry name" value="DNA helicase RuvA subunit, C-terminal domain"/>
    <property type="match status" value="1"/>
</dbReference>
<keyword evidence="10" id="KW-0833">Ubl conjugation pathway</keyword>
<dbReference type="Pfam" id="PF02845">
    <property type="entry name" value="CUE"/>
    <property type="match status" value="1"/>
</dbReference>
<keyword evidence="11" id="KW-0832">Ubl conjugation</keyword>
<evidence type="ECO:0000256" key="1">
    <source>
        <dbReference type="ARBA" id="ARBA00004123"/>
    </source>
</evidence>
<evidence type="ECO:0000256" key="12">
    <source>
        <dbReference type="ARBA" id="ARBA00022895"/>
    </source>
</evidence>
<evidence type="ECO:0000256" key="4">
    <source>
        <dbReference type="ARBA" id="ARBA00005491"/>
    </source>
</evidence>
<evidence type="ECO:0000256" key="11">
    <source>
        <dbReference type="ARBA" id="ARBA00022843"/>
    </source>
</evidence>
<evidence type="ECO:0000256" key="9">
    <source>
        <dbReference type="ARBA" id="ARBA00022763"/>
    </source>
</evidence>
<feature type="compositionally biased region" description="Gly residues" evidence="16">
    <location>
        <begin position="163"/>
        <end position="172"/>
    </location>
</feature>
<feature type="compositionally biased region" description="Low complexity" evidence="16">
    <location>
        <begin position="348"/>
        <end position="364"/>
    </location>
</feature>
<dbReference type="AlphaFoldDB" id="A0A1W5CWF2"/>
<dbReference type="InterPro" id="IPR009060">
    <property type="entry name" value="UBA-like_sf"/>
</dbReference>
<evidence type="ECO:0000256" key="2">
    <source>
        <dbReference type="ARBA" id="ARBA00004496"/>
    </source>
</evidence>
<feature type="compositionally biased region" description="Low complexity" evidence="16">
    <location>
        <begin position="191"/>
        <end position="203"/>
    </location>
</feature>
<feature type="compositionally biased region" description="Low complexity" evidence="16">
    <location>
        <begin position="851"/>
        <end position="867"/>
    </location>
</feature>
<feature type="compositionally biased region" description="Acidic residues" evidence="16">
    <location>
        <begin position="446"/>
        <end position="456"/>
    </location>
</feature>
<feature type="compositionally biased region" description="Low complexity" evidence="16">
    <location>
        <begin position="1"/>
        <end position="14"/>
    </location>
</feature>
<feature type="region of interest" description="Disordered" evidence="16">
    <location>
        <begin position="779"/>
        <end position="976"/>
    </location>
</feature>
<feature type="compositionally biased region" description="Polar residues" evidence="16">
    <location>
        <begin position="218"/>
        <end position="230"/>
    </location>
</feature>
<evidence type="ECO:0000256" key="3">
    <source>
        <dbReference type="ARBA" id="ARBA00004574"/>
    </source>
</evidence>
<feature type="compositionally biased region" description="Low complexity" evidence="16">
    <location>
        <begin position="560"/>
        <end position="592"/>
    </location>
</feature>
<sequence length="994" mass="104872">MSEVQSRSAAPRGRSSGRGGRGSYSSRGGRGGSRQTNGDRAELAPSIAYEDESEIGQLKKQYATKLSTVKEMFPDWTDEDIVFALQETDGDLESTIEQITEGNISQWGEVKKKSKDRSRSKVKEPAAPFAETSNGPSRGGRGRGGADGTRGGRGRGAERGRGGVRGGRGGSMVNGSRGATMDKSFPDIAGTTTSTETSTWDSSAPNVTAVEGNWDQPAETTTTAPENSWENVLAPEPVQAKAPEEQRTSLKPDGTRSWASIFNKPPPAPAQRKVSPPPPTQELQAEPPIQTEPAPVEYDEPGLPPPIPVEERPKTPPMPTASTSEPAGDITPSKDELTETNLEQVLDTSAPPVTATAASTVASTQDLRSVGGSSTPLHAPQQQPGARPPMGGFATSAYKATAGPLRSASFQRRVMEQQEAVVMPSNHAVDRAAVQFGSMGLNGATEDLDVDDDREEAETRAQPPQHSPIAPRAALPPAPQQQAYSAEQPLPEPLPTSRQAPGLPPAAQQPGPLLPTEQATPQPTTQGNYPYNQFNSRYGAQPTQPETSAPVQKAYEPFGQQAQQPQAQQHQYDGYGAQSQAQTQPNQQAHSQVGAISSAPSDYSSYYTADTQRNAYPNYYGNYTQQGQQSQQDAGASQPRVGSAFSSSVGDQPSHYATSQAQQPQARHGQGTDAQTSGHSTPNPPLSAQQQQNPPQPSLQMQQQPQGQAGGQGAYPYGPSYYPYYNYMNQVSHHSYGRERPMYDDARRYEESYLTHNQQFGYGNQGYGGPFGGKQQGMYGQPHQGYGMSPQSSYEHSSSPANVGGFGQHSVPGRDGTVSGGYGRTGSGQASENPQNSASAGAFGGVPDVFGRSQSGYSSQGQALGQQHSSQQSGNEDAMRNYGDSKVPGGPSPALGQPGRPGSAANNMPGQSGLPPPQSQSQQGYGGYPSHMSHQMHGQQGSQYGTGLGGLGGHHQTGGQNHQGSGYGSYGASGFGGGYYGSNNRGGWGGNYGH</sequence>
<accession>A0A1W5CWF2</accession>
<dbReference type="GO" id="GO:0043130">
    <property type="term" value="F:ubiquitin binding"/>
    <property type="evidence" value="ECO:0007669"/>
    <property type="project" value="InterPro"/>
</dbReference>
<feature type="compositionally biased region" description="Gly residues" evidence="16">
    <location>
        <begin position="944"/>
        <end position="956"/>
    </location>
</feature>
<dbReference type="GO" id="GO:0006281">
    <property type="term" value="P:DNA repair"/>
    <property type="evidence" value="ECO:0007669"/>
    <property type="project" value="UniProtKB-KW"/>
</dbReference>
<organism evidence="18 19">
    <name type="scientific">Lasallia pustulata</name>
    <dbReference type="NCBI Taxonomy" id="136370"/>
    <lineage>
        <taxon>Eukaryota</taxon>
        <taxon>Fungi</taxon>
        <taxon>Dikarya</taxon>
        <taxon>Ascomycota</taxon>
        <taxon>Pezizomycotina</taxon>
        <taxon>Lecanoromycetes</taxon>
        <taxon>OSLEUM clade</taxon>
        <taxon>Umbilicariomycetidae</taxon>
        <taxon>Umbilicariales</taxon>
        <taxon>Umbilicariaceae</taxon>
        <taxon>Lasallia</taxon>
    </lineage>
</organism>
<keyword evidence="8" id="KW-0597">Phosphoprotein</keyword>
<comment type="subcellular location">
    <subcellularLocation>
        <location evidence="3">Chromosome</location>
        <location evidence="3">Telomere</location>
    </subcellularLocation>
    <subcellularLocation>
        <location evidence="2">Cytoplasm</location>
    </subcellularLocation>
    <subcellularLocation>
        <location evidence="1">Nucleus</location>
    </subcellularLocation>
</comment>
<feature type="compositionally biased region" description="Low complexity" evidence="16">
    <location>
        <begin position="480"/>
        <end position="489"/>
    </location>
</feature>
<dbReference type="GO" id="GO:0000781">
    <property type="term" value="C:chromosome, telomeric region"/>
    <property type="evidence" value="ECO:0007669"/>
    <property type="project" value="UniProtKB-SubCell"/>
</dbReference>
<dbReference type="SUPFAM" id="SSF46934">
    <property type="entry name" value="UBA-like"/>
    <property type="match status" value="1"/>
</dbReference>
<feature type="compositionally biased region" description="Polar residues" evidence="16">
    <location>
        <begin position="672"/>
        <end position="681"/>
    </location>
</feature>
<keyword evidence="7" id="KW-0963">Cytoplasm</keyword>
<evidence type="ECO:0000259" key="17">
    <source>
        <dbReference type="PROSITE" id="PS51140"/>
    </source>
</evidence>
<keyword evidence="14" id="KW-0234">DNA repair</keyword>
<dbReference type="Proteomes" id="UP000192927">
    <property type="component" value="Unassembled WGS sequence"/>
</dbReference>
<evidence type="ECO:0000256" key="13">
    <source>
        <dbReference type="ARBA" id="ARBA00023125"/>
    </source>
</evidence>
<dbReference type="GO" id="GO:0005634">
    <property type="term" value="C:nucleus"/>
    <property type="evidence" value="ECO:0007669"/>
    <property type="project" value="UniProtKB-SubCell"/>
</dbReference>
<dbReference type="InterPro" id="IPR003892">
    <property type="entry name" value="CUE"/>
</dbReference>
<feature type="compositionally biased region" description="Polar residues" evidence="16">
    <location>
        <begin position="644"/>
        <end position="665"/>
    </location>
</feature>
<keyword evidence="6" id="KW-0158">Chromosome</keyword>
<dbReference type="GO" id="GO:0003677">
    <property type="term" value="F:DNA binding"/>
    <property type="evidence" value="ECO:0007669"/>
    <property type="project" value="UniProtKB-KW"/>
</dbReference>
<feature type="compositionally biased region" description="Low complexity" evidence="16">
    <location>
        <begin position="686"/>
        <end position="707"/>
    </location>
</feature>
<dbReference type="GO" id="GO:0005737">
    <property type="term" value="C:cytoplasm"/>
    <property type="evidence" value="ECO:0007669"/>
    <property type="project" value="UniProtKB-SubCell"/>
</dbReference>
<feature type="compositionally biased region" description="Gly residues" evidence="16">
    <location>
        <begin position="965"/>
        <end position="976"/>
    </location>
</feature>
<protein>
    <recommendedName>
        <fullName evidence="5">RNA polymerase II degradation factor 1</fullName>
    </recommendedName>
</protein>
<dbReference type="CDD" id="cd14368">
    <property type="entry name" value="CUE_DEF1_like"/>
    <property type="match status" value="1"/>
</dbReference>
<evidence type="ECO:0000256" key="8">
    <source>
        <dbReference type="ARBA" id="ARBA00022553"/>
    </source>
</evidence>
<keyword evidence="19" id="KW-1185">Reference proteome</keyword>
<evidence type="ECO:0000256" key="15">
    <source>
        <dbReference type="ARBA" id="ARBA00023242"/>
    </source>
</evidence>
<feature type="region of interest" description="Disordered" evidence="16">
    <location>
        <begin position="1"/>
        <end position="45"/>
    </location>
</feature>
<feature type="compositionally biased region" description="Polar residues" evidence="16">
    <location>
        <begin position="527"/>
        <end position="550"/>
    </location>
</feature>
<dbReference type="PROSITE" id="PS51140">
    <property type="entry name" value="CUE"/>
    <property type="match status" value="1"/>
</dbReference>
<dbReference type="SMART" id="SM00546">
    <property type="entry name" value="CUE"/>
    <property type="match status" value="1"/>
</dbReference>
<feature type="compositionally biased region" description="Pro residues" evidence="16">
    <location>
        <begin position="264"/>
        <end position="280"/>
    </location>
</feature>
<name>A0A1W5CWF2_9LECA</name>
<dbReference type="InterPro" id="IPR041803">
    <property type="entry name" value="DEF1_CUE"/>
</dbReference>
<feature type="compositionally biased region" description="Basic and acidic residues" evidence="16">
    <location>
        <begin position="242"/>
        <end position="254"/>
    </location>
</feature>
<keyword evidence="13" id="KW-0238">DNA-binding</keyword>
<dbReference type="PANTHER" id="PTHR16308:SF13">
    <property type="entry name" value="PROTEIN LINGERER"/>
    <property type="match status" value="1"/>
</dbReference>
<feature type="domain" description="CUE" evidence="17">
    <location>
        <begin position="61"/>
        <end position="104"/>
    </location>
</feature>
<evidence type="ECO:0000256" key="14">
    <source>
        <dbReference type="ARBA" id="ARBA00023204"/>
    </source>
</evidence>
<keyword evidence="15" id="KW-0539">Nucleus</keyword>
<evidence type="ECO:0000256" key="16">
    <source>
        <dbReference type="SAM" id="MobiDB-lite"/>
    </source>
</evidence>
<feature type="compositionally biased region" description="Gly residues" evidence="16">
    <location>
        <begin position="16"/>
        <end position="32"/>
    </location>
</feature>
<feature type="compositionally biased region" description="Low complexity" evidence="16">
    <location>
        <begin position="789"/>
        <end position="799"/>
    </location>
</feature>
<feature type="region of interest" description="Disordered" evidence="16">
    <location>
        <begin position="97"/>
        <end position="396"/>
    </location>
</feature>
<dbReference type="PANTHER" id="PTHR16308">
    <property type="entry name" value="UBIQUITIN ASSOCIATED PROTEIN 2-LIKE/LINGERER"/>
    <property type="match status" value="1"/>
</dbReference>
<evidence type="ECO:0000313" key="18">
    <source>
        <dbReference type="EMBL" id="SLM35161.1"/>
    </source>
</evidence>
<evidence type="ECO:0000313" key="19">
    <source>
        <dbReference type="Proteomes" id="UP000192927"/>
    </source>
</evidence>
<feature type="compositionally biased region" description="Polar residues" evidence="16">
    <location>
        <begin position="594"/>
        <end position="615"/>
    </location>
</feature>
<feature type="compositionally biased region" description="Low complexity" evidence="16">
    <location>
        <begin position="625"/>
        <end position="638"/>
    </location>
</feature>
<evidence type="ECO:0000256" key="5">
    <source>
        <dbReference type="ARBA" id="ARBA00020536"/>
    </source>
</evidence>
<evidence type="ECO:0000256" key="6">
    <source>
        <dbReference type="ARBA" id="ARBA00022454"/>
    </source>
</evidence>
<feature type="region of interest" description="Disordered" evidence="16">
    <location>
        <begin position="439"/>
        <end position="715"/>
    </location>
</feature>
<feature type="compositionally biased region" description="Polar residues" evidence="16">
    <location>
        <begin position="365"/>
        <end position="384"/>
    </location>
</feature>
<proteinExistence type="inferred from homology"/>
<keyword evidence="12" id="KW-0779">Telomere</keyword>
<reference evidence="19" key="1">
    <citation type="submission" date="2017-03" db="EMBL/GenBank/DDBJ databases">
        <authorList>
            <person name="Sharma R."/>
            <person name="Thines M."/>
        </authorList>
    </citation>
    <scope>NUCLEOTIDE SEQUENCE [LARGE SCALE GENOMIC DNA]</scope>
</reference>
<feature type="compositionally biased region" description="Low complexity" evidence="16">
    <location>
        <begin position="499"/>
        <end position="526"/>
    </location>
</feature>
<dbReference type="EMBL" id="FWEW01000563">
    <property type="protein sequence ID" value="SLM35161.1"/>
    <property type="molecule type" value="Genomic_DNA"/>
</dbReference>
<evidence type="ECO:0000256" key="7">
    <source>
        <dbReference type="ARBA" id="ARBA00022490"/>
    </source>
</evidence>
<feature type="compositionally biased region" description="Low complexity" evidence="16">
    <location>
        <begin position="909"/>
        <end position="923"/>
    </location>
</feature>
<feature type="compositionally biased region" description="Polar residues" evidence="16">
    <location>
        <begin position="97"/>
        <end position="106"/>
    </location>
</feature>
<dbReference type="InterPro" id="IPR051833">
    <property type="entry name" value="TC-DDR_regulator"/>
</dbReference>
<evidence type="ECO:0000256" key="10">
    <source>
        <dbReference type="ARBA" id="ARBA00022786"/>
    </source>
</evidence>
<feature type="compositionally biased region" description="Gly residues" evidence="16">
    <location>
        <begin position="137"/>
        <end position="151"/>
    </location>
</feature>